<dbReference type="AlphaFoldDB" id="A0A6A5JW89"/>
<dbReference type="GO" id="GO:0003677">
    <property type="term" value="F:DNA binding"/>
    <property type="evidence" value="ECO:0007669"/>
    <property type="project" value="InterPro"/>
</dbReference>
<dbReference type="GO" id="GO:0000981">
    <property type="term" value="F:DNA-binding transcription factor activity, RNA polymerase II-specific"/>
    <property type="evidence" value="ECO:0007669"/>
    <property type="project" value="InterPro"/>
</dbReference>
<dbReference type="Pfam" id="PF04082">
    <property type="entry name" value="Fungal_trans"/>
    <property type="match status" value="1"/>
</dbReference>
<evidence type="ECO:0000259" key="3">
    <source>
        <dbReference type="PROSITE" id="PS50048"/>
    </source>
</evidence>
<dbReference type="SUPFAM" id="SSF57701">
    <property type="entry name" value="Zn2/Cys6 DNA-binding domain"/>
    <property type="match status" value="1"/>
</dbReference>
<dbReference type="Pfam" id="PF00172">
    <property type="entry name" value="Zn_clus"/>
    <property type="match status" value="1"/>
</dbReference>
<evidence type="ECO:0000313" key="4">
    <source>
        <dbReference type="EMBL" id="KAF1828805.1"/>
    </source>
</evidence>
<dbReference type="InterPro" id="IPR053187">
    <property type="entry name" value="Notoamide_regulator"/>
</dbReference>
<evidence type="ECO:0000256" key="1">
    <source>
        <dbReference type="ARBA" id="ARBA00022723"/>
    </source>
</evidence>
<sequence length="689" mass="79237">MTLTDIVGVGACEACRGRITKCSTDRPQCFECRKRHTACKYLAPPVDRHVTAKRKHGQMRAQSNDGLGLEHVCALLRSQPVHVANHIYMQIRRGTDRNTVLRYIQYGSLRLQLMLVPDTTFQFTSPYLADMMPLFDGDDNPYLNSRLYEALSSDSLAARDGGNTAEHMYRVPYPGARIYDPRISPERLKPSRWTKISTDDVFLTRLLEEYLVYEFPLWPCFHKDYFLDDMAAGRSDYCSSLLVNTILTAACHALGTLQQRSEFWNPQTYSYHCIAETKRLWDQEQAQGTCTLSSVQAATILGRIYFANGVDSMGWSTWSRALRMADKLNLFDAKAKYNSEKERLARRITAWGVYSQQAFSCFYLMKPPLLEIPPDDALPSYQDASSIFGEIWVRYPLATHLTPIYLGQTFVALIKLRYIMNDIAGKAIPKNDGDNTLDLDQAGRYHTMLLKWFRELPEPLQPQNAAMPTQLLLHMQFHNLVTMTFQPFLQAETSFNEFNKKDAFQKYSGFSPARLYAASKASLQTLLHMFYHRHGFEAYYIFLLQVLVQLGFDSLERLRSPEGQQKHFPAKMKATRATLILCAKGLHDQSRNFFLSELVFRILRDKMDPVDVRLLKDWAQIKDEEKREKLMLQHVHGEYPVNVEDITSDPTERRLHRLLGSMADLKLPDGGGERSADQRASKTWRSVVF</sequence>
<dbReference type="Proteomes" id="UP000800040">
    <property type="component" value="Unassembled WGS sequence"/>
</dbReference>
<dbReference type="PANTHER" id="PTHR47256">
    <property type="entry name" value="ZN(II)2CYS6 TRANSCRIPTION FACTOR (EUROFUNG)-RELATED"/>
    <property type="match status" value="1"/>
</dbReference>
<dbReference type="PROSITE" id="PS50048">
    <property type="entry name" value="ZN2_CY6_FUNGAL_2"/>
    <property type="match status" value="1"/>
</dbReference>
<feature type="domain" description="Zn(2)-C6 fungal-type" evidence="3">
    <location>
        <begin position="11"/>
        <end position="41"/>
    </location>
</feature>
<keyword evidence="2" id="KW-0539">Nucleus</keyword>
<keyword evidence="1" id="KW-0479">Metal-binding</keyword>
<gene>
    <name evidence="4" type="ORF">BDW02DRAFT_614218</name>
</gene>
<reference evidence="4" key="1">
    <citation type="submission" date="2020-01" db="EMBL/GenBank/DDBJ databases">
        <authorList>
            <consortium name="DOE Joint Genome Institute"/>
            <person name="Haridas S."/>
            <person name="Albert R."/>
            <person name="Binder M."/>
            <person name="Bloem J."/>
            <person name="Labutti K."/>
            <person name="Salamov A."/>
            <person name="Andreopoulos B."/>
            <person name="Baker S.E."/>
            <person name="Barry K."/>
            <person name="Bills G."/>
            <person name="Bluhm B.H."/>
            <person name="Cannon C."/>
            <person name="Castanera R."/>
            <person name="Culley D.E."/>
            <person name="Daum C."/>
            <person name="Ezra D."/>
            <person name="Gonzalez J.B."/>
            <person name="Henrissat B."/>
            <person name="Kuo A."/>
            <person name="Liang C."/>
            <person name="Lipzen A."/>
            <person name="Lutzoni F."/>
            <person name="Magnuson J."/>
            <person name="Mondo S."/>
            <person name="Nolan M."/>
            <person name="Ohm R."/>
            <person name="Pangilinan J."/>
            <person name="Park H.-J."/>
            <person name="Ramirez L."/>
            <person name="Alfaro M."/>
            <person name="Sun H."/>
            <person name="Tritt A."/>
            <person name="Yoshinaga Y."/>
            <person name="Zwiers L.-H."/>
            <person name="Turgeon B.G."/>
            <person name="Goodwin S.B."/>
            <person name="Spatafora J.W."/>
            <person name="Crous P.W."/>
            <person name="Grigoriev I.V."/>
        </authorList>
    </citation>
    <scope>NUCLEOTIDE SEQUENCE</scope>
    <source>
        <strain evidence="4">P77</strain>
    </source>
</reference>
<organism evidence="4 5">
    <name type="scientific">Decorospora gaudefroyi</name>
    <dbReference type="NCBI Taxonomy" id="184978"/>
    <lineage>
        <taxon>Eukaryota</taxon>
        <taxon>Fungi</taxon>
        <taxon>Dikarya</taxon>
        <taxon>Ascomycota</taxon>
        <taxon>Pezizomycotina</taxon>
        <taxon>Dothideomycetes</taxon>
        <taxon>Pleosporomycetidae</taxon>
        <taxon>Pleosporales</taxon>
        <taxon>Pleosporineae</taxon>
        <taxon>Pleosporaceae</taxon>
        <taxon>Decorospora</taxon>
    </lineage>
</organism>
<proteinExistence type="predicted"/>
<dbReference type="InterPro" id="IPR036864">
    <property type="entry name" value="Zn2-C6_fun-type_DNA-bd_sf"/>
</dbReference>
<dbReference type="EMBL" id="ML975495">
    <property type="protein sequence ID" value="KAF1828805.1"/>
    <property type="molecule type" value="Genomic_DNA"/>
</dbReference>
<dbReference type="Gene3D" id="4.10.240.10">
    <property type="entry name" value="Zn(2)-C6 fungal-type DNA-binding domain"/>
    <property type="match status" value="1"/>
</dbReference>
<protein>
    <recommendedName>
        <fullName evidence="3">Zn(2)-C6 fungal-type domain-containing protein</fullName>
    </recommendedName>
</protein>
<name>A0A6A5JW89_9PLEO</name>
<evidence type="ECO:0000256" key="2">
    <source>
        <dbReference type="ARBA" id="ARBA00023242"/>
    </source>
</evidence>
<dbReference type="PANTHER" id="PTHR47256:SF1">
    <property type="entry name" value="ZN(II)2CYS6 TRANSCRIPTION FACTOR (EUROFUNG)"/>
    <property type="match status" value="1"/>
</dbReference>
<dbReference type="GO" id="GO:0006351">
    <property type="term" value="P:DNA-templated transcription"/>
    <property type="evidence" value="ECO:0007669"/>
    <property type="project" value="InterPro"/>
</dbReference>
<keyword evidence="5" id="KW-1185">Reference proteome</keyword>
<dbReference type="InterPro" id="IPR007219">
    <property type="entry name" value="XnlR_reg_dom"/>
</dbReference>
<dbReference type="OrthoDB" id="426882at2759"/>
<dbReference type="GO" id="GO:0008270">
    <property type="term" value="F:zinc ion binding"/>
    <property type="evidence" value="ECO:0007669"/>
    <property type="project" value="InterPro"/>
</dbReference>
<evidence type="ECO:0000313" key="5">
    <source>
        <dbReference type="Proteomes" id="UP000800040"/>
    </source>
</evidence>
<accession>A0A6A5JW89</accession>
<dbReference type="CDD" id="cd00067">
    <property type="entry name" value="GAL4"/>
    <property type="match status" value="1"/>
</dbReference>
<dbReference type="InterPro" id="IPR001138">
    <property type="entry name" value="Zn2Cys6_DnaBD"/>
</dbReference>
<dbReference type="CDD" id="cd12148">
    <property type="entry name" value="fungal_TF_MHR"/>
    <property type="match status" value="1"/>
</dbReference>